<proteinExistence type="predicted"/>
<dbReference type="Proteomes" id="UP000283501">
    <property type="component" value="Unassembled WGS sequence"/>
</dbReference>
<dbReference type="SUPFAM" id="SSF51161">
    <property type="entry name" value="Trimeric LpxA-like enzymes"/>
    <property type="match status" value="1"/>
</dbReference>
<evidence type="ECO:0000313" key="1">
    <source>
        <dbReference type="EMBL" id="RHF01636.1"/>
    </source>
</evidence>
<dbReference type="EMBL" id="QSKY01000022">
    <property type="protein sequence ID" value="RHF01636.1"/>
    <property type="molecule type" value="Genomic_DNA"/>
</dbReference>
<protein>
    <submittedName>
        <fullName evidence="1">Serine acetyltransferase</fullName>
    </submittedName>
</protein>
<name>A0A414M187_9FIRM</name>
<accession>A0A414M187</accession>
<evidence type="ECO:0000313" key="2">
    <source>
        <dbReference type="Proteomes" id="UP000283501"/>
    </source>
</evidence>
<organism evidence="1 2">
    <name type="scientific">Agathobacter rectalis</name>
    <dbReference type="NCBI Taxonomy" id="39491"/>
    <lineage>
        <taxon>Bacteria</taxon>
        <taxon>Bacillati</taxon>
        <taxon>Bacillota</taxon>
        <taxon>Clostridia</taxon>
        <taxon>Lachnospirales</taxon>
        <taxon>Lachnospiraceae</taxon>
        <taxon>Agathobacter</taxon>
    </lineage>
</organism>
<dbReference type="RefSeq" id="WP_118141767.1">
    <property type="nucleotide sequence ID" value="NZ_QSKY01000022.1"/>
</dbReference>
<dbReference type="PANTHER" id="PTHR42811">
    <property type="entry name" value="SERINE ACETYLTRANSFERASE"/>
    <property type="match status" value="1"/>
</dbReference>
<dbReference type="Gene3D" id="2.160.10.10">
    <property type="entry name" value="Hexapeptide repeat proteins"/>
    <property type="match status" value="1"/>
</dbReference>
<gene>
    <name evidence="1" type="ORF">DW703_12740</name>
</gene>
<keyword evidence="1" id="KW-0808">Transferase</keyword>
<dbReference type="AlphaFoldDB" id="A0A414M187"/>
<dbReference type="GO" id="GO:0016740">
    <property type="term" value="F:transferase activity"/>
    <property type="evidence" value="ECO:0007669"/>
    <property type="project" value="UniProtKB-KW"/>
</dbReference>
<reference evidence="1 2" key="1">
    <citation type="submission" date="2018-08" db="EMBL/GenBank/DDBJ databases">
        <title>A genome reference for cultivated species of the human gut microbiota.</title>
        <authorList>
            <person name="Zou Y."/>
            <person name="Xue W."/>
            <person name="Luo G."/>
        </authorList>
    </citation>
    <scope>NUCLEOTIDE SEQUENCE [LARGE SCALE GENOMIC DNA]</scope>
    <source>
        <strain evidence="1 2">AM26-2LB</strain>
    </source>
</reference>
<dbReference type="InterPro" id="IPR011004">
    <property type="entry name" value="Trimer_LpxA-like_sf"/>
</dbReference>
<sequence>MEKTKNIYFKDKKDYIKNKLLKEHEYYIYKYQKCLRLEEISNNKFLKYFYRRKKNILGAKLGIYISKNVFAEGLHIWHYGNIIVNGGSKVGKNCILHGDNCIGNNGRDNKCPVIGDNVDIGVGAKIIGDLHIADNVKIGAGAVVIVDCLEIGATYVGVPARKVQKVR</sequence>
<comment type="caution">
    <text evidence="1">The sequence shown here is derived from an EMBL/GenBank/DDBJ whole genome shotgun (WGS) entry which is preliminary data.</text>
</comment>